<accession>A0A6J6QVC1</accession>
<dbReference type="Gene3D" id="3.90.79.10">
    <property type="entry name" value="Nucleoside Triphosphate Pyrophosphohydrolase"/>
    <property type="match status" value="1"/>
</dbReference>
<dbReference type="GO" id="GO:0006753">
    <property type="term" value="P:nucleoside phosphate metabolic process"/>
    <property type="evidence" value="ECO:0007669"/>
    <property type="project" value="TreeGrafter"/>
</dbReference>
<dbReference type="EMBL" id="CAEZXZ010000182">
    <property type="protein sequence ID" value="CAB4713068.1"/>
    <property type="molecule type" value="Genomic_DNA"/>
</dbReference>
<dbReference type="GO" id="GO:0005829">
    <property type="term" value="C:cytosol"/>
    <property type="evidence" value="ECO:0007669"/>
    <property type="project" value="TreeGrafter"/>
</dbReference>
<evidence type="ECO:0000259" key="2">
    <source>
        <dbReference type="PROSITE" id="PS51462"/>
    </source>
</evidence>
<name>A0A6J6QVC1_9ZZZZ</name>
<sequence length="225" mass="24256">MIEPGDEEWVGDVADILEPRQIVESANQFTGRIWSVRTDTVNFDGQLIERDILLHLGAVAVIALDDQDRVLLIRQYRHPVAMALFEPPAGLLDIPGEQPQVTAARELAEESGFQAETWQVLVDFLNSPGGSSEGIRVYLARGLTPLVSGRPATGEAEEAFLPRVWVPLAAAKDLVLSGAIGSPSAVCGILAAWAARDAGWASLRPADAPWPVRATLLEQGRVHLA</sequence>
<dbReference type="GO" id="GO:0016787">
    <property type="term" value="F:hydrolase activity"/>
    <property type="evidence" value="ECO:0007669"/>
    <property type="project" value="UniProtKB-KW"/>
</dbReference>
<dbReference type="PANTHER" id="PTHR11839:SF31">
    <property type="entry name" value="ADP-RIBOSE PYROPHOSPHATASE"/>
    <property type="match status" value="1"/>
</dbReference>
<dbReference type="InterPro" id="IPR000086">
    <property type="entry name" value="NUDIX_hydrolase_dom"/>
</dbReference>
<dbReference type="Pfam" id="PF00293">
    <property type="entry name" value="NUDIX"/>
    <property type="match status" value="1"/>
</dbReference>
<organism evidence="3">
    <name type="scientific">freshwater metagenome</name>
    <dbReference type="NCBI Taxonomy" id="449393"/>
    <lineage>
        <taxon>unclassified sequences</taxon>
        <taxon>metagenomes</taxon>
        <taxon>ecological metagenomes</taxon>
    </lineage>
</organism>
<gene>
    <name evidence="3" type="ORF">UFOPK2625_01121</name>
</gene>
<evidence type="ECO:0000256" key="1">
    <source>
        <dbReference type="ARBA" id="ARBA00022801"/>
    </source>
</evidence>
<reference evidence="3" key="1">
    <citation type="submission" date="2020-05" db="EMBL/GenBank/DDBJ databases">
        <authorList>
            <person name="Chiriac C."/>
            <person name="Salcher M."/>
            <person name="Ghai R."/>
            <person name="Kavagutti S V."/>
        </authorList>
    </citation>
    <scope>NUCLEOTIDE SEQUENCE</scope>
</reference>
<dbReference type="GO" id="GO:0019693">
    <property type="term" value="P:ribose phosphate metabolic process"/>
    <property type="evidence" value="ECO:0007669"/>
    <property type="project" value="TreeGrafter"/>
</dbReference>
<dbReference type="PROSITE" id="PS51462">
    <property type="entry name" value="NUDIX"/>
    <property type="match status" value="1"/>
</dbReference>
<protein>
    <submittedName>
        <fullName evidence="3">Unannotated protein</fullName>
    </submittedName>
</protein>
<dbReference type="InterPro" id="IPR015797">
    <property type="entry name" value="NUDIX_hydrolase-like_dom_sf"/>
</dbReference>
<keyword evidence="1" id="KW-0378">Hydrolase</keyword>
<dbReference type="AlphaFoldDB" id="A0A6J6QVC1"/>
<feature type="domain" description="Nudix hydrolase" evidence="2">
    <location>
        <begin position="53"/>
        <end position="188"/>
    </location>
</feature>
<proteinExistence type="predicted"/>
<dbReference type="SUPFAM" id="SSF55811">
    <property type="entry name" value="Nudix"/>
    <property type="match status" value="1"/>
</dbReference>
<dbReference type="PANTHER" id="PTHR11839">
    <property type="entry name" value="UDP/ADP-SUGAR PYROPHOSPHATASE"/>
    <property type="match status" value="1"/>
</dbReference>
<evidence type="ECO:0000313" key="3">
    <source>
        <dbReference type="EMBL" id="CAB4713068.1"/>
    </source>
</evidence>